<feature type="chain" id="PRO_5015460500" description="Glyoxalase/fosfomycin resistance/dioxygenase domain-containing protein" evidence="1">
    <location>
        <begin position="19"/>
        <end position="286"/>
    </location>
</feature>
<dbReference type="Pfam" id="PF00903">
    <property type="entry name" value="Glyoxalase"/>
    <property type="match status" value="1"/>
</dbReference>
<dbReference type="Gene3D" id="3.10.180.10">
    <property type="entry name" value="2,3-Dihydroxybiphenyl 1,2-Dioxygenase, domain 1"/>
    <property type="match status" value="2"/>
</dbReference>
<name>A0A2S7KTB1_9FLAO</name>
<evidence type="ECO:0000313" key="3">
    <source>
        <dbReference type="EMBL" id="PQB05862.1"/>
    </source>
</evidence>
<organism evidence="3 4">
    <name type="scientific">Aureitalea marina</name>
    <dbReference type="NCBI Taxonomy" id="930804"/>
    <lineage>
        <taxon>Bacteria</taxon>
        <taxon>Pseudomonadati</taxon>
        <taxon>Bacteroidota</taxon>
        <taxon>Flavobacteriia</taxon>
        <taxon>Flavobacteriales</taxon>
        <taxon>Flavobacteriaceae</taxon>
        <taxon>Aureitalea</taxon>
    </lineage>
</organism>
<dbReference type="InterPro" id="IPR052164">
    <property type="entry name" value="Anthracycline_SecMetBiosynth"/>
</dbReference>
<dbReference type="OrthoDB" id="9793039at2"/>
<dbReference type="InterPro" id="IPR004360">
    <property type="entry name" value="Glyas_Fos-R_dOase_dom"/>
</dbReference>
<protein>
    <recommendedName>
        <fullName evidence="2">Glyoxalase/fosfomycin resistance/dioxygenase domain-containing protein</fullName>
    </recommendedName>
</protein>
<reference evidence="3 4" key="1">
    <citation type="submission" date="2016-11" db="EMBL/GenBank/DDBJ databases">
        <title>Trade-off between light-utilization and light-protection in marine flavobacteria.</title>
        <authorList>
            <person name="Kumagai Y."/>
        </authorList>
    </citation>
    <scope>NUCLEOTIDE SEQUENCE [LARGE SCALE GENOMIC DNA]</scope>
    <source>
        <strain evidence="3 4">NBRC 107741</strain>
    </source>
</reference>
<gene>
    <name evidence="3" type="ORF">BST85_13865</name>
</gene>
<feature type="domain" description="Glyoxalase/fosfomycin resistance/dioxygenase" evidence="2">
    <location>
        <begin position="176"/>
        <end position="281"/>
    </location>
</feature>
<dbReference type="InterPro" id="IPR029068">
    <property type="entry name" value="Glyas_Bleomycin-R_OHBP_Dase"/>
</dbReference>
<dbReference type="PANTHER" id="PTHR33993:SF14">
    <property type="entry name" value="GB|AAF24581.1"/>
    <property type="match status" value="1"/>
</dbReference>
<proteinExistence type="predicted"/>
<dbReference type="SUPFAM" id="SSF54593">
    <property type="entry name" value="Glyoxalase/Bleomycin resistance protein/Dihydroxybiphenyl dioxygenase"/>
    <property type="match status" value="2"/>
</dbReference>
<dbReference type="Proteomes" id="UP000239800">
    <property type="component" value="Unassembled WGS sequence"/>
</dbReference>
<feature type="signal peptide" evidence="1">
    <location>
        <begin position="1"/>
        <end position="18"/>
    </location>
</feature>
<dbReference type="PANTHER" id="PTHR33993">
    <property type="entry name" value="GLYOXALASE-RELATED"/>
    <property type="match status" value="1"/>
</dbReference>
<dbReference type="AlphaFoldDB" id="A0A2S7KTB1"/>
<comment type="caution">
    <text evidence="3">The sequence shown here is derived from an EMBL/GenBank/DDBJ whole genome shotgun (WGS) entry which is preliminary data.</text>
</comment>
<evidence type="ECO:0000256" key="1">
    <source>
        <dbReference type="SAM" id="SignalP"/>
    </source>
</evidence>
<keyword evidence="1" id="KW-0732">Signal</keyword>
<dbReference type="RefSeq" id="WP_104813814.1">
    <property type="nucleotide sequence ID" value="NZ_MQUB01000001.1"/>
</dbReference>
<evidence type="ECO:0000313" key="4">
    <source>
        <dbReference type="Proteomes" id="UP000239800"/>
    </source>
</evidence>
<evidence type="ECO:0000259" key="2">
    <source>
        <dbReference type="Pfam" id="PF00903"/>
    </source>
</evidence>
<keyword evidence="4" id="KW-1185">Reference proteome</keyword>
<sequence>MKLVYLVLIIVLSTTTKAWNHPDVNSTKVPEMCPLMDHQEYSSGIWHDLITPDLKASKLFYKTLFGWSYKEENIKGFKYTIILNEETVIGGMIEVPNIQSSTWISSLPLEASELNSRIKLAISNGAKLAVKPLKVASLGKQVILEGPQGSVFSLSSKNAINSPAMSDSGTNSWLGIELWSDDPEQSKEFYEQTFEVETREVISENKPYWYFTKGEVILAGMIKNPVTNQGGQWVPYVKVASPSAMVTTTKQAGGDVILSPTDTIRNGKLGIIQDPHGALVAVQQEN</sequence>
<dbReference type="EMBL" id="MQUB01000001">
    <property type="protein sequence ID" value="PQB05862.1"/>
    <property type="molecule type" value="Genomic_DNA"/>
</dbReference>
<accession>A0A2S7KTB1</accession>